<comment type="cofactor">
    <cofactor evidence="3">
        <name>Co(2+)</name>
        <dbReference type="ChEBI" id="CHEBI:48828"/>
    </cofactor>
</comment>
<comment type="similarity">
    <text evidence="6 10 11">Belongs to the ribulose-phosphate 3-epimerase family.</text>
</comment>
<dbReference type="PROSITE" id="PS01086">
    <property type="entry name" value="RIBUL_P_3_EPIMER_2"/>
    <property type="match status" value="1"/>
</dbReference>
<keyword evidence="16" id="KW-1185">Reference proteome</keyword>
<feature type="active site" description="Proton donor" evidence="10 12">
    <location>
        <position position="186"/>
    </location>
</feature>
<dbReference type="Gene3D" id="3.20.20.70">
    <property type="entry name" value="Aldolase class I"/>
    <property type="match status" value="1"/>
</dbReference>
<dbReference type="InterPro" id="IPR000056">
    <property type="entry name" value="Ribul_P_3_epim-like"/>
</dbReference>
<comment type="catalytic activity">
    <reaction evidence="1 10 11">
        <text>D-ribulose 5-phosphate = D-xylulose 5-phosphate</text>
        <dbReference type="Rhea" id="RHEA:13677"/>
        <dbReference type="ChEBI" id="CHEBI:57737"/>
        <dbReference type="ChEBI" id="CHEBI:58121"/>
        <dbReference type="EC" id="5.1.3.1"/>
    </reaction>
</comment>
<evidence type="ECO:0000256" key="1">
    <source>
        <dbReference type="ARBA" id="ARBA00001782"/>
    </source>
</evidence>
<evidence type="ECO:0000256" key="14">
    <source>
        <dbReference type="PIRSR" id="PIRSR001461-3"/>
    </source>
</evidence>
<evidence type="ECO:0000256" key="8">
    <source>
        <dbReference type="ARBA" id="ARBA00022723"/>
    </source>
</evidence>
<keyword evidence="13" id="KW-0862">Zinc</keyword>
<evidence type="ECO:0000256" key="7">
    <source>
        <dbReference type="ARBA" id="ARBA00013188"/>
    </source>
</evidence>
<dbReference type="CDD" id="cd00429">
    <property type="entry name" value="RPE"/>
    <property type="match status" value="1"/>
</dbReference>
<evidence type="ECO:0000256" key="12">
    <source>
        <dbReference type="PIRSR" id="PIRSR001461-1"/>
    </source>
</evidence>
<feature type="active site" description="Proton acceptor" evidence="10 12">
    <location>
        <position position="49"/>
    </location>
</feature>
<feature type="binding site" evidence="10 13">
    <location>
        <position position="49"/>
    </location>
    <ligand>
        <name>a divalent metal cation</name>
        <dbReference type="ChEBI" id="CHEBI:60240"/>
    </ligand>
</feature>
<dbReference type="HAMAP" id="MF_02227">
    <property type="entry name" value="RPE"/>
    <property type="match status" value="1"/>
</dbReference>
<dbReference type="EC" id="5.1.3.1" evidence="7 10"/>
<evidence type="ECO:0000256" key="10">
    <source>
        <dbReference type="HAMAP-Rule" id="MF_02227"/>
    </source>
</evidence>
<dbReference type="GO" id="GO:0006098">
    <property type="term" value="P:pentose-phosphate shunt"/>
    <property type="evidence" value="ECO:0007669"/>
    <property type="project" value="UniProtKB-UniRule"/>
</dbReference>
<proteinExistence type="inferred from homology"/>
<evidence type="ECO:0000256" key="11">
    <source>
        <dbReference type="PIRNR" id="PIRNR001461"/>
    </source>
</evidence>
<dbReference type="OrthoDB" id="1645589at2"/>
<dbReference type="PANTHER" id="PTHR11749">
    <property type="entry name" value="RIBULOSE-5-PHOSPHATE-3-EPIMERASE"/>
    <property type="match status" value="1"/>
</dbReference>
<comment type="caution">
    <text evidence="15">The sequence shown here is derived from an EMBL/GenBank/DDBJ whole genome shotgun (WGS) entry which is preliminary data.</text>
</comment>
<keyword evidence="13" id="KW-0170">Cobalt</keyword>
<dbReference type="GO" id="GO:0004750">
    <property type="term" value="F:D-ribulose-phosphate 3-epimerase activity"/>
    <property type="evidence" value="ECO:0007669"/>
    <property type="project" value="UniProtKB-UniRule"/>
</dbReference>
<evidence type="ECO:0000256" key="2">
    <source>
        <dbReference type="ARBA" id="ARBA00001936"/>
    </source>
</evidence>
<evidence type="ECO:0000256" key="13">
    <source>
        <dbReference type="PIRSR" id="PIRSR001461-2"/>
    </source>
</evidence>
<dbReference type="NCBIfam" id="NF004076">
    <property type="entry name" value="PRK05581.1-4"/>
    <property type="match status" value="1"/>
</dbReference>
<feature type="binding site" evidence="10 14">
    <location>
        <begin position="156"/>
        <end position="159"/>
    </location>
    <ligand>
        <name>substrate</name>
    </ligand>
</feature>
<dbReference type="STRING" id="1841610.A6X21_07825"/>
<dbReference type="Pfam" id="PF00834">
    <property type="entry name" value="Ribul_P_3_epim"/>
    <property type="match status" value="1"/>
</dbReference>
<dbReference type="EMBL" id="LYDR01000127">
    <property type="protein sequence ID" value="ODA29578.1"/>
    <property type="molecule type" value="Genomic_DNA"/>
</dbReference>
<dbReference type="AlphaFoldDB" id="A0A1C3E8I6"/>
<comment type="cofactor">
    <cofactor evidence="4">
        <name>Zn(2+)</name>
        <dbReference type="ChEBI" id="CHEBI:29105"/>
    </cofactor>
</comment>
<organism evidence="15 16">
    <name type="scientific">Planctopirus hydrillae</name>
    <dbReference type="NCBI Taxonomy" id="1841610"/>
    <lineage>
        <taxon>Bacteria</taxon>
        <taxon>Pseudomonadati</taxon>
        <taxon>Planctomycetota</taxon>
        <taxon>Planctomycetia</taxon>
        <taxon>Planctomycetales</taxon>
        <taxon>Planctomycetaceae</taxon>
        <taxon>Planctopirus</taxon>
    </lineage>
</organism>
<dbReference type="RefSeq" id="WP_068849385.1">
    <property type="nucleotide sequence ID" value="NZ_LYDR01000127.1"/>
</dbReference>
<feature type="binding site" evidence="10 13">
    <location>
        <position position="47"/>
    </location>
    <ligand>
        <name>a divalent metal cation</name>
        <dbReference type="ChEBI" id="CHEBI:60240"/>
    </ligand>
</feature>
<feature type="binding site" evidence="10 14">
    <location>
        <begin position="208"/>
        <end position="209"/>
    </location>
    <ligand>
        <name>substrate</name>
    </ligand>
</feature>
<comment type="cofactor">
    <cofactor evidence="2">
        <name>Mn(2+)</name>
        <dbReference type="ChEBI" id="CHEBI:29035"/>
    </cofactor>
</comment>
<comment type="pathway">
    <text evidence="10">Carbohydrate degradation.</text>
</comment>
<evidence type="ECO:0000313" key="16">
    <source>
        <dbReference type="Proteomes" id="UP000094828"/>
    </source>
</evidence>
<accession>A0A1C3E8I6</accession>
<feature type="binding site" evidence="14">
    <location>
        <position position="188"/>
    </location>
    <ligand>
        <name>substrate</name>
    </ligand>
</feature>
<reference evidence="15 16" key="1">
    <citation type="submission" date="2016-05" db="EMBL/GenBank/DDBJ databases">
        <title>Genomic and physiological characterization of Planctopirus sp. isolated from fresh water lake.</title>
        <authorList>
            <person name="Subhash Y."/>
            <person name="Ramana C."/>
        </authorList>
    </citation>
    <scope>NUCLEOTIDE SEQUENCE [LARGE SCALE GENOMIC DNA]</scope>
    <source>
        <strain evidence="15 16">JC280</strain>
    </source>
</reference>
<dbReference type="PIRSF" id="PIRSF001461">
    <property type="entry name" value="RPE"/>
    <property type="match status" value="1"/>
</dbReference>
<keyword evidence="9 10" id="KW-0413">Isomerase</keyword>
<dbReference type="SUPFAM" id="SSF51366">
    <property type="entry name" value="Ribulose-phoshate binding barrel"/>
    <property type="match status" value="1"/>
</dbReference>
<comment type="cofactor">
    <cofactor evidence="10 13">
        <name>a divalent metal cation</name>
        <dbReference type="ChEBI" id="CHEBI:60240"/>
    </cofactor>
    <text evidence="10 13">Binds 1 divalent metal cation per subunit.</text>
</comment>
<evidence type="ECO:0000313" key="15">
    <source>
        <dbReference type="EMBL" id="ODA29578.1"/>
    </source>
</evidence>
<evidence type="ECO:0000256" key="5">
    <source>
        <dbReference type="ARBA" id="ARBA00001954"/>
    </source>
</evidence>
<gene>
    <name evidence="10" type="primary">rpe</name>
    <name evidence="15" type="ORF">A6X21_07825</name>
</gene>
<feature type="binding site" evidence="10 13">
    <location>
        <position position="186"/>
    </location>
    <ligand>
        <name>a divalent metal cation</name>
        <dbReference type="ChEBI" id="CHEBI:60240"/>
    </ligand>
</feature>
<feature type="binding site" evidence="10">
    <location>
        <begin position="186"/>
        <end position="188"/>
    </location>
    <ligand>
        <name>substrate</name>
    </ligand>
</feature>
<comment type="cofactor">
    <cofactor evidence="5">
        <name>Fe(2+)</name>
        <dbReference type="ChEBI" id="CHEBI:29033"/>
    </cofactor>
</comment>
<keyword evidence="10 11" id="KW-0119">Carbohydrate metabolism</keyword>
<dbReference type="InterPro" id="IPR026019">
    <property type="entry name" value="Ribul_P_3_epim"/>
</dbReference>
<dbReference type="FunFam" id="3.20.20.70:FF:000004">
    <property type="entry name" value="Ribulose-phosphate 3-epimerase"/>
    <property type="match status" value="1"/>
</dbReference>
<feature type="binding site" evidence="10 13">
    <location>
        <position position="80"/>
    </location>
    <ligand>
        <name>a divalent metal cation</name>
        <dbReference type="ChEBI" id="CHEBI:60240"/>
    </ligand>
</feature>
<name>A0A1C3E8I6_9PLAN</name>
<keyword evidence="8 10" id="KW-0479">Metal-binding</keyword>
<dbReference type="GO" id="GO:0005737">
    <property type="term" value="C:cytoplasm"/>
    <property type="evidence" value="ECO:0007669"/>
    <property type="project" value="UniProtKB-ARBA"/>
</dbReference>
<dbReference type="InterPro" id="IPR013785">
    <property type="entry name" value="Aldolase_TIM"/>
</dbReference>
<keyword evidence="13" id="KW-0464">Manganese</keyword>
<feature type="binding site" evidence="10 14">
    <location>
        <position position="80"/>
    </location>
    <ligand>
        <name>substrate</name>
    </ligand>
</feature>
<dbReference type="GO" id="GO:0046872">
    <property type="term" value="F:metal ion binding"/>
    <property type="evidence" value="ECO:0007669"/>
    <property type="project" value="UniProtKB-UniRule"/>
</dbReference>
<evidence type="ECO:0000256" key="9">
    <source>
        <dbReference type="ARBA" id="ARBA00023235"/>
    </source>
</evidence>
<dbReference type="Proteomes" id="UP000094828">
    <property type="component" value="Unassembled WGS sequence"/>
</dbReference>
<comment type="function">
    <text evidence="10">Catalyzes the reversible epimerization of D-ribulose 5-phosphate to D-xylulose 5-phosphate.</text>
</comment>
<evidence type="ECO:0000256" key="6">
    <source>
        <dbReference type="ARBA" id="ARBA00009541"/>
    </source>
</evidence>
<evidence type="ECO:0000256" key="3">
    <source>
        <dbReference type="ARBA" id="ARBA00001941"/>
    </source>
</evidence>
<dbReference type="NCBIfam" id="TIGR01163">
    <property type="entry name" value="rpe"/>
    <property type="match status" value="1"/>
</dbReference>
<sequence>MVPNPSRLDAALGSQIPVIAPSMLKVDFADLATEVRRLEEAHAHLLHWDVMDGNFVPNLSYGAMLIASVRKRTSLFFDAHLMIANPEKYVDEYLVAGCDAITIHIEAAPEPAEILQRIRAGGAHAGLAINPHTPLSHLEPWLDQCDLVLVMSVQPGFGGQKFMPEVLDKVRTLRSRLAPHVRLSIDGGIGTTTIAAASAAGARLFVAGSAVFDVSDYAVAMRQLEQLASSSLEC</sequence>
<evidence type="ECO:0000256" key="4">
    <source>
        <dbReference type="ARBA" id="ARBA00001947"/>
    </source>
</evidence>
<feature type="binding site" evidence="10 14">
    <location>
        <position position="22"/>
    </location>
    <ligand>
        <name>substrate</name>
    </ligand>
</feature>
<dbReference type="GO" id="GO:0019323">
    <property type="term" value="P:pentose catabolic process"/>
    <property type="evidence" value="ECO:0007669"/>
    <property type="project" value="UniProtKB-UniRule"/>
</dbReference>
<dbReference type="InterPro" id="IPR011060">
    <property type="entry name" value="RibuloseP-bd_barrel"/>
</dbReference>
<protein>
    <recommendedName>
        <fullName evidence="7 10">Ribulose-phosphate 3-epimerase</fullName>
        <ecNumber evidence="7 10">5.1.3.1</ecNumber>
    </recommendedName>
</protein>